<protein>
    <submittedName>
        <fullName evidence="12">Peptidase_M13 domain-containing protein</fullName>
    </submittedName>
</protein>
<dbReference type="WBParaSite" id="TCLT_0000308701-mRNA-1">
    <property type="protein sequence ID" value="TCLT_0000308701-mRNA-1"/>
    <property type="gene ID" value="TCLT_0000308701"/>
</dbReference>
<evidence type="ECO:0000313" key="10">
    <source>
        <dbReference type="EMBL" id="VDM99379.1"/>
    </source>
</evidence>
<evidence type="ECO:0000256" key="3">
    <source>
        <dbReference type="ARBA" id="ARBA00022670"/>
    </source>
</evidence>
<comment type="similarity">
    <text evidence="2">Belongs to the peptidase M13 family.</text>
</comment>
<keyword evidence="11" id="KW-1185">Reference proteome</keyword>
<gene>
    <name evidence="10" type="ORF">TCLT_LOCUS3086</name>
</gene>
<dbReference type="PRINTS" id="PR00786">
    <property type="entry name" value="NEPRILYSIN"/>
</dbReference>
<feature type="domain" description="Peptidase M13 N-terminal" evidence="9">
    <location>
        <begin position="8"/>
        <end position="196"/>
    </location>
</feature>
<evidence type="ECO:0000256" key="1">
    <source>
        <dbReference type="ARBA" id="ARBA00001947"/>
    </source>
</evidence>
<evidence type="ECO:0000256" key="7">
    <source>
        <dbReference type="ARBA" id="ARBA00023049"/>
    </source>
</evidence>
<proteinExistence type="inferred from homology"/>
<name>A0A0N5CS86_THECL</name>
<keyword evidence="4" id="KW-0479">Metal-binding</keyword>
<evidence type="ECO:0000313" key="11">
    <source>
        <dbReference type="Proteomes" id="UP000276776"/>
    </source>
</evidence>
<dbReference type="Pfam" id="PF01431">
    <property type="entry name" value="Peptidase_M13"/>
    <property type="match status" value="1"/>
</dbReference>
<dbReference type="Pfam" id="PF05649">
    <property type="entry name" value="Peptidase_M13_N"/>
    <property type="match status" value="1"/>
</dbReference>
<feature type="domain" description="Peptidase M13 C-terminal" evidence="8">
    <location>
        <begin position="267"/>
        <end position="448"/>
    </location>
</feature>
<dbReference type="OMA" id="NYIFWRT"/>
<dbReference type="SUPFAM" id="SSF55486">
    <property type="entry name" value="Metalloproteases ('zincins'), catalytic domain"/>
    <property type="match status" value="1"/>
</dbReference>
<comment type="cofactor">
    <cofactor evidence="1">
        <name>Zn(2+)</name>
        <dbReference type="ChEBI" id="CHEBI:29105"/>
    </cofactor>
</comment>
<evidence type="ECO:0000259" key="8">
    <source>
        <dbReference type="Pfam" id="PF01431"/>
    </source>
</evidence>
<keyword evidence="6" id="KW-0862">Zinc</keyword>
<dbReference type="GO" id="GO:0016485">
    <property type="term" value="P:protein processing"/>
    <property type="evidence" value="ECO:0007669"/>
    <property type="project" value="TreeGrafter"/>
</dbReference>
<dbReference type="CDD" id="cd08662">
    <property type="entry name" value="M13"/>
    <property type="match status" value="1"/>
</dbReference>
<sequence length="449" mass="51460">MWRCFIEPAANRRDSSRLYNKRSIADLYTLLPQINWLEFLTRLIPPMIGTFLSNSTTVIVQEVDYLKNLSDLLRITSKRVVSNYIFWRICHFWNDILDKSFDSVQLELMNVLNGQRKIVSRWQHCVQKCEELLPAAVSALFVRNHFDSNTKKEAMNLLTMIQKAFQGIVGKISWMDSDTKKFALQKASSIISKVGYDKMSMNDTALDGYYAKLDIASSDTYFEVLRKTAAWNGKKHFSRLNKPFNKYEFTQSASTLNAYFTHKMNSLCRAVNYGAIGFIMGHEMIHGFDDVGSAYDIDGNLHNWWSEESYQNFTNKTQCLIDQYGSYQVPNIDFKINGKLTLGENIADNGGIKQSYQAYQEFISQSNQSEPVLPGMLDYTSDQIFFLSYAQIYCGHGTKSAQIEGILTDDHSPQRYRVNGPLSNLAEFSEAFDCPLGSNLNPIKRCSIW</sequence>
<evidence type="ECO:0000256" key="4">
    <source>
        <dbReference type="ARBA" id="ARBA00022723"/>
    </source>
</evidence>
<reference evidence="10 11" key="2">
    <citation type="submission" date="2018-11" db="EMBL/GenBank/DDBJ databases">
        <authorList>
            <consortium name="Pathogen Informatics"/>
        </authorList>
    </citation>
    <scope>NUCLEOTIDE SEQUENCE [LARGE SCALE GENOMIC DNA]</scope>
</reference>
<dbReference type="InterPro" id="IPR024079">
    <property type="entry name" value="MetalloPept_cat_dom_sf"/>
</dbReference>
<dbReference type="GO" id="GO:0046872">
    <property type="term" value="F:metal ion binding"/>
    <property type="evidence" value="ECO:0007669"/>
    <property type="project" value="UniProtKB-KW"/>
</dbReference>
<dbReference type="Proteomes" id="UP000276776">
    <property type="component" value="Unassembled WGS sequence"/>
</dbReference>
<keyword evidence="5" id="KW-0378">Hydrolase</keyword>
<dbReference type="PROSITE" id="PS51885">
    <property type="entry name" value="NEPRILYSIN"/>
    <property type="match status" value="1"/>
</dbReference>
<evidence type="ECO:0000313" key="12">
    <source>
        <dbReference type="WBParaSite" id="TCLT_0000308701-mRNA-1"/>
    </source>
</evidence>
<dbReference type="InterPro" id="IPR008753">
    <property type="entry name" value="Peptidase_M13_N"/>
</dbReference>
<evidence type="ECO:0000259" key="9">
    <source>
        <dbReference type="Pfam" id="PF05649"/>
    </source>
</evidence>
<dbReference type="GO" id="GO:0004222">
    <property type="term" value="F:metalloendopeptidase activity"/>
    <property type="evidence" value="ECO:0007669"/>
    <property type="project" value="InterPro"/>
</dbReference>
<dbReference type="Gene3D" id="3.40.390.10">
    <property type="entry name" value="Collagenase (Catalytic Domain)"/>
    <property type="match status" value="1"/>
</dbReference>
<dbReference type="GO" id="GO:0005886">
    <property type="term" value="C:plasma membrane"/>
    <property type="evidence" value="ECO:0007669"/>
    <property type="project" value="TreeGrafter"/>
</dbReference>
<dbReference type="InterPro" id="IPR000718">
    <property type="entry name" value="Peptidase_M13"/>
</dbReference>
<dbReference type="EMBL" id="UYYF01000962">
    <property type="protein sequence ID" value="VDM99379.1"/>
    <property type="molecule type" value="Genomic_DNA"/>
</dbReference>
<reference evidence="12" key="1">
    <citation type="submission" date="2017-02" db="UniProtKB">
        <authorList>
            <consortium name="WormBaseParasite"/>
        </authorList>
    </citation>
    <scope>IDENTIFICATION</scope>
</reference>
<dbReference type="PANTHER" id="PTHR11733:SF237">
    <property type="entry name" value="NEPRILYSIN-LIKE 4"/>
    <property type="match status" value="1"/>
</dbReference>
<dbReference type="STRING" id="103827.A0A0N5CS86"/>
<evidence type="ECO:0000256" key="6">
    <source>
        <dbReference type="ARBA" id="ARBA00022833"/>
    </source>
</evidence>
<evidence type="ECO:0000256" key="2">
    <source>
        <dbReference type="ARBA" id="ARBA00007357"/>
    </source>
</evidence>
<keyword evidence="7" id="KW-0482">Metalloprotease</keyword>
<keyword evidence="3" id="KW-0645">Protease</keyword>
<dbReference type="OrthoDB" id="6475849at2759"/>
<dbReference type="InterPro" id="IPR018497">
    <property type="entry name" value="Peptidase_M13_C"/>
</dbReference>
<evidence type="ECO:0000256" key="5">
    <source>
        <dbReference type="ARBA" id="ARBA00022801"/>
    </source>
</evidence>
<accession>A0A0N5CS86</accession>
<dbReference type="AlphaFoldDB" id="A0A0N5CS86"/>
<dbReference type="PANTHER" id="PTHR11733">
    <property type="entry name" value="ZINC METALLOPROTEASE FAMILY M13 NEPRILYSIN-RELATED"/>
    <property type="match status" value="1"/>
</dbReference>
<organism evidence="12">
    <name type="scientific">Thelazia callipaeda</name>
    <name type="common">Oriental eyeworm</name>
    <name type="synonym">Parasitic nematode</name>
    <dbReference type="NCBI Taxonomy" id="103827"/>
    <lineage>
        <taxon>Eukaryota</taxon>
        <taxon>Metazoa</taxon>
        <taxon>Ecdysozoa</taxon>
        <taxon>Nematoda</taxon>
        <taxon>Chromadorea</taxon>
        <taxon>Rhabditida</taxon>
        <taxon>Spirurina</taxon>
        <taxon>Spiruromorpha</taxon>
        <taxon>Thelazioidea</taxon>
        <taxon>Thelaziidae</taxon>
        <taxon>Thelazia</taxon>
    </lineage>
</organism>